<dbReference type="Proteomes" id="UP000607653">
    <property type="component" value="Unassembled WGS sequence"/>
</dbReference>
<evidence type="ECO:0000256" key="2">
    <source>
        <dbReference type="SAM" id="Phobius"/>
    </source>
</evidence>
<keyword evidence="2" id="KW-0472">Membrane</keyword>
<keyword evidence="2" id="KW-0812">Transmembrane</keyword>
<sequence length="261" mass="28948">MAQVRNLETLIDKNSKLTFDAASQSPSFEIAGFDKLGTLKMATCDPQVFPDRGDRSESFVLDMESLARSTEKDVTANSRITVGQFFTQFVFFVGFLWTASLSSLQRSLSRKGSQREERKMTATLSSISTSERGDSTIVASADDDSNKGAAATTEAQGLIECSTTAKKTTVVAMGTTEPMINGQQGQMMMMMMNNNNKLESFNRCNSRRYSGRRSSWFLDPRRVVVFFATLSSMGTILLIYFTLSISNNHLISADDYSHSRQ</sequence>
<reference evidence="3 4" key="1">
    <citation type="journal article" date="2020" name="Mol. Biol. Evol.">
        <title>Distinct Expression and Methylation Patterns for Genes with Different Fates following a Single Whole-Genome Duplication in Flowering Plants.</title>
        <authorList>
            <person name="Shi T."/>
            <person name="Rahmani R.S."/>
            <person name="Gugger P.F."/>
            <person name="Wang M."/>
            <person name="Li H."/>
            <person name="Zhang Y."/>
            <person name="Li Z."/>
            <person name="Wang Q."/>
            <person name="Van de Peer Y."/>
            <person name="Marchal K."/>
            <person name="Chen J."/>
        </authorList>
    </citation>
    <scope>NUCLEOTIDE SEQUENCE [LARGE SCALE GENOMIC DNA]</scope>
    <source>
        <tissue evidence="3">Leaf</tissue>
    </source>
</reference>
<dbReference type="EMBL" id="DUZY01000001">
    <property type="protein sequence ID" value="DAD20580.1"/>
    <property type="molecule type" value="Genomic_DNA"/>
</dbReference>
<comment type="caution">
    <text evidence="3">The sequence shown here is derived from an EMBL/GenBank/DDBJ whole genome shotgun (WGS) entry which is preliminary data.</text>
</comment>
<name>A0A822XJM0_NELNU</name>
<dbReference type="PANTHER" id="PTHR34064:SF4">
    <property type="entry name" value="PROTEIN, PUTATIVE-RELATED"/>
    <property type="match status" value="1"/>
</dbReference>
<dbReference type="PANTHER" id="PTHR34064">
    <property type="entry name" value="OS04G0672300 PROTEIN"/>
    <property type="match status" value="1"/>
</dbReference>
<evidence type="ECO:0000313" key="4">
    <source>
        <dbReference type="Proteomes" id="UP000607653"/>
    </source>
</evidence>
<proteinExistence type="predicted"/>
<protein>
    <submittedName>
        <fullName evidence="3">Uncharacterized protein</fullName>
    </submittedName>
</protein>
<evidence type="ECO:0000256" key="1">
    <source>
        <dbReference type="SAM" id="MobiDB-lite"/>
    </source>
</evidence>
<feature type="region of interest" description="Disordered" evidence="1">
    <location>
        <begin position="108"/>
        <end position="128"/>
    </location>
</feature>
<organism evidence="3 4">
    <name type="scientific">Nelumbo nucifera</name>
    <name type="common">Sacred lotus</name>
    <dbReference type="NCBI Taxonomy" id="4432"/>
    <lineage>
        <taxon>Eukaryota</taxon>
        <taxon>Viridiplantae</taxon>
        <taxon>Streptophyta</taxon>
        <taxon>Embryophyta</taxon>
        <taxon>Tracheophyta</taxon>
        <taxon>Spermatophyta</taxon>
        <taxon>Magnoliopsida</taxon>
        <taxon>Proteales</taxon>
        <taxon>Nelumbonaceae</taxon>
        <taxon>Nelumbo</taxon>
    </lineage>
</organism>
<feature type="transmembrane region" description="Helical" evidence="2">
    <location>
        <begin position="85"/>
        <end position="104"/>
    </location>
</feature>
<keyword evidence="2" id="KW-1133">Transmembrane helix</keyword>
<gene>
    <name evidence="3" type="ORF">HUJ06_022043</name>
</gene>
<keyword evidence="4" id="KW-1185">Reference proteome</keyword>
<dbReference type="AlphaFoldDB" id="A0A822XJM0"/>
<accession>A0A822XJM0</accession>
<feature type="transmembrane region" description="Helical" evidence="2">
    <location>
        <begin position="223"/>
        <end position="243"/>
    </location>
</feature>
<evidence type="ECO:0000313" key="3">
    <source>
        <dbReference type="EMBL" id="DAD20580.1"/>
    </source>
</evidence>